<evidence type="ECO:0000259" key="5">
    <source>
        <dbReference type="PROSITE" id="PS51767"/>
    </source>
</evidence>
<dbReference type="SUPFAM" id="SSF50630">
    <property type="entry name" value="Acid proteases"/>
    <property type="match status" value="1"/>
</dbReference>
<dbReference type="Proteomes" id="UP001497453">
    <property type="component" value="Chromosome 7"/>
</dbReference>
<keyword evidence="3" id="KW-0645">Protease</keyword>
<gene>
    <name evidence="6" type="ORF">GFSPODELE1_LOCUS9064</name>
</gene>
<keyword evidence="2 3" id="KW-0064">Aspartyl protease</keyword>
<dbReference type="PANTHER" id="PTHR47966:SF51">
    <property type="entry name" value="BETA-SITE APP-CLEAVING ENZYME, ISOFORM A-RELATED"/>
    <property type="match status" value="1"/>
</dbReference>
<dbReference type="Gene3D" id="2.40.70.10">
    <property type="entry name" value="Acid Proteases"/>
    <property type="match status" value="2"/>
</dbReference>
<dbReference type="PROSITE" id="PS51767">
    <property type="entry name" value="PEPTIDASE_A1"/>
    <property type="match status" value="1"/>
</dbReference>
<feature type="region of interest" description="Disordered" evidence="4">
    <location>
        <begin position="36"/>
        <end position="70"/>
    </location>
</feature>
<proteinExistence type="inferred from homology"/>
<evidence type="ECO:0000313" key="6">
    <source>
        <dbReference type="EMBL" id="CAL1712919.1"/>
    </source>
</evidence>
<dbReference type="PROSITE" id="PS00141">
    <property type="entry name" value="ASP_PROTEASE"/>
    <property type="match status" value="2"/>
</dbReference>
<evidence type="ECO:0000256" key="3">
    <source>
        <dbReference type="RuleBase" id="RU000454"/>
    </source>
</evidence>
<accession>A0ABP1E118</accession>
<comment type="similarity">
    <text evidence="1 3">Belongs to the peptidase A1 family.</text>
</comment>
<dbReference type="InterPro" id="IPR033121">
    <property type="entry name" value="PEPTIDASE_A1"/>
</dbReference>
<protein>
    <recommendedName>
        <fullName evidence="5">Peptidase A1 domain-containing protein</fullName>
    </recommendedName>
</protein>
<dbReference type="EMBL" id="OZ037950">
    <property type="protein sequence ID" value="CAL1712919.1"/>
    <property type="molecule type" value="Genomic_DNA"/>
</dbReference>
<keyword evidence="3" id="KW-0378">Hydrolase</keyword>
<dbReference type="PRINTS" id="PR00792">
    <property type="entry name" value="PEPSIN"/>
</dbReference>
<sequence length="407" mass="42483">MSHQIIRSIPFASRVTGKHARDILARDKARAQKILAGVNPHGPGGAQSFARSRGGRGGNTGGSVDAGSDANGVDVTDAGVTYTASVGVGNPPTDYTLLIDTGSSNTWVGADKKYVKTSTSKSTGDRVNVSYGSGSFSGTEFTDTATLAPGLVIRGQSIGVASRAQGFDGVDGILGIGPVDLTQGTVSNTDLVPTVTDNLFAQGLISSNSIGISYEPSTGNNEINGELNFGGVDTTKTTGDINFVPITSTSPASAYWGIDQTITYGDRTTILDSTAGIVDTGTTLLLLATDAFQAYERATGGKLDRETGLLTITEQQFENLQSLFFKIGDTTYELTANAQIWPRSLNSTIGGEEGKIYLVTADLGSPSGQGLDFIDGFVFLQRFYSVYDTSNTQVGFATTAFTDAETN</sequence>
<organism evidence="6 7">
    <name type="scientific">Somion occarium</name>
    <dbReference type="NCBI Taxonomy" id="3059160"/>
    <lineage>
        <taxon>Eukaryota</taxon>
        <taxon>Fungi</taxon>
        <taxon>Dikarya</taxon>
        <taxon>Basidiomycota</taxon>
        <taxon>Agaricomycotina</taxon>
        <taxon>Agaricomycetes</taxon>
        <taxon>Polyporales</taxon>
        <taxon>Cerrenaceae</taxon>
        <taxon>Somion</taxon>
    </lineage>
</organism>
<evidence type="ECO:0000256" key="2">
    <source>
        <dbReference type="ARBA" id="ARBA00022750"/>
    </source>
</evidence>
<dbReference type="InterPro" id="IPR021109">
    <property type="entry name" value="Peptidase_aspartic_dom_sf"/>
</dbReference>
<dbReference type="InterPro" id="IPR001461">
    <property type="entry name" value="Aspartic_peptidase_A1"/>
</dbReference>
<feature type="domain" description="Peptidase A1" evidence="5">
    <location>
        <begin position="82"/>
        <end position="397"/>
    </location>
</feature>
<dbReference type="Pfam" id="PF00026">
    <property type="entry name" value="Asp"/>
    <property type="match status" value="1"/>
</dbReference>
<evidence type="ECO:0000313" key="7">
    <source>
        <dbReference type="Proteomes" id="UP001497453"/>
    </source>
</evidence>
<evidence type="ECO:0000256" key="4">
    <source>
        <dbReference type="SAM" id="MobiDB-lite"/>
    </source>
</evidence>
<dbReference type="InterPro" id="IPR034164">
    <property type="entry name" value="Pepsin-like_dom"/>
</dbReference>
<evidence type="ECO:0000256" key="1">
    <source>
        <dbReference type="ARBA" id="ARBA00007447"/>
    </source>
</evidence>
<dbReference type="PANTHER" id="PTHR47966">
    <property type="entry name" value="BETA-SITE APP-CLEAVING ENZYME, ISOFORM A-RELATED"/>
    <property type="match status" value="1"/>
</dbReference>
<dbReference type="InterPro" id="IPR001969">
    <property type="entry name" value="Aspartic_peptidase_AS"/>
</dbReference>
<name>A0ABP1E118_9APHY</name>
<dbReference type="CDD" id="cd05471">
    <property type="entry name" value="pepsin_like"/>
    <property type="match status" value="1"/>
</dbReference>
<keyword evidence="7" id="KW-1185">Reference proteome</keyword>
<reference evidence="7" key="1">
    <citation type="submission" date="2024-04" db="EMBL/GenBank/DDBJ databases">
        <authorList>
            <person name="Shaw F."/>
            <person name="Minotto A."/>
        </authorList>
    </citation>
    <scope>NUCLEOTIDE SEQUENCE [LARGE SCALE GENOMIC DNA]</scope>
</reference>